<keyword evidence="1" id="KW-0175">Coiled coil</keyword>
<evidence type="ECO:0000313" key="3">
    <source>
        <dbReference type="Proteomes" id="UP000218113"/>
    </source>
</evidence>
<dbReference type="AlphaFoldDB" id="A0A2A4SZU9"/>
<evidence type="ECO:0000313" key="2">
    <source>
        <dbReference type="EMBL" id="PCI26900.1"/>
    </source>
</evidence>
<name>A0A2A4SZU9_9DELT</name>
<gene>
    <name evidence="2" type="ORF">COB67_09715</name>
</gene>
<sequence>MCEHFGKIENNTPLEKKKKAISKNVIISEHIHIQEKIKLIHDQESQQEIIDFLETNTELTKKHNLNDVAIIKAVSNYISELKELDPNYDIWNDESFDLDSIIDTYQQQAKITNQIDSIKKEKEVALNLDDYVLQEKETGKSNLQIIQSILNQQTQGSLSIPKHKIHQYQKILALSNQTANTPDQNYIQEIINSSETSLLDEGSFDNIIFRVYEDERISDQTKTIIEQQFKIKPIQTGGDLKRALEDRNKLILQHENQLNQLNDELLFLDKKEQSLQQQLDILRTELESSSNLEKREKLYQKIHQIEIQVKLLQDEKEEKSVKSNALKQQKPNDKVVLREYDAKLKDGLINIRNPINGNSVRIPIQADNEKIGMIANSLFLRQIIEPMGGECLIFTGEQFKNNDLPTFTMLPFSNGILAALHIGNSGDILTKPELKILESQFKRLQNPNNLTYLKSPEEGMKEDFKALGLLDGSVLIEHKFLNLLESLHGQPDLELF</sequence>
<evidence type="ECO:0000256" key="1">
    <source>
        <dbReference type="SAM" id="Coils"/>
    </source>
</evidence>
<accession>A0A2A4SZU9</accession>
<proteinExistence type="predicted"/>
<feature type="coiled-coil region" evidence="1">
    <location>
        <begin position="240"/>
        <end position="329"/>
    </location>
</feature>
<dbReference type="Proteomes" id="UP000218113">
    <property type="component" value="Unassembled WGS sequence"/>
</dbReference>
<reference evidence="3" key="1">
    <citation type="submission" date="2017-08" db="EMBL/GenBank/DDBJ databases">
        <title>A dynamic microbial community with high functional redundancy inhabits the cold, oxic subseafloor aquifer.</title>
        <authorList>
            <person name="Tully B.J."/>
            <person name="Wheat C.G."/>
            <person name="Glazer B.T."/>
            <person name="Huber J.A."/>
        </authorList>
    </citation>
    <scope>NUCLEOTIDE SEQUENCE [LARGE SCALE GENOMIC DNA]</scope>
</reference>
<comment type="caution">
    <text evidence="2">The sequence shown here is derived from an EMBL/GenBank/DDBJ whole genome shotgun (WGS) entry which is preliminary data.</text>
</comment>
<dbReference type="EMBL" id="NVSR01000083">
    <property type="protein sequence ID" value="PCI26900.1"/>
    <property type="molecule type" value="Genomic_DNA"/>
</dbReference>
<organism evidence="2 3">
    <name type="scientific">SAR324 cluster bacterium</name>
    <dbReference type="NCBI Taxonomy" id="2024889"/>
    <lineage>
        <taxon>Bacteria</taxon>
        <taxon>Deltaproteobacteria</taxon>
        <taxon>SAR324 cluster</taxon>
    </lineage>
</organism>
<protein>
    <submittedName>
        <fullName evidence="2">Uncharacterized protein</fullName>
    </submittedName>
</protein>